<evidence type="ECO:0000256" key="12">
    <source>
        <dbReference type="ARBA" id="ARBA00023139"/>
    </source>
</evidence>
<evidence type="ECO:0000256" key="10">
    <source>
        <dbReference type="ARBA" id="ARBA00023114"/>
    </source>
</evidence>
<evidence type="ECO:0000313" key="17">
    <source>
        <dbReference type="EMBL" id="RDS81661.1"/>
    </source>
</evidence>
<dbReference type="InterPro" id="IPR054765">
    <property type="entry name" value="SLBB_dom"/>
</dbReference>
<dbReference type="InterPro" id="IPR003715">
    <property type="entry name" value="Poly_export_N"/>
</dbReference>
<name>A0A370X072_9GAMM</name>
<evidence type="ECO:0000256" key="1">
    <source>
        <dbReference type="ARBA" id="ARBA00004571"/>
    </source>
</evidence>
<evidence type="ECO:0000259" key="15">
    <source>
        <dbReference type="Pfam" id="PF02563"/>
    </source>
</evidence>
<keyword evidence="9" id="KW-0406">Ion transport</keyword>
<proteinExistence type="inferred from homology"/>
<keyword evidence="12" id="KW-0564">Palmitate</keyword>
<keyword evidence="10" id="KW-0626">Porin</keyword>
<dbReference type="PANTHER" id="PTHR33619">
    <property type="entry name" value="POLYSACCHARIDE EXPORT PROTEIN GFCE-RELATED"/>
    <property type="match status" value="1"/>
</dbReference>
<keyword evidence="5" id="KW-0762">Sugar transport</keyword>
<evidence type="ECO:0000256" key="2">
    <source>
        <dbReference type="ARBA" id="ARBA00009450"/>
    </source>
</evidence>
<dbReference type="Proteomes" id="UP000254258">
    <property type="component" value="Unassembled WGS sequence"/>
</dbReference>
<keyword evidence="14" id="KW-0449">Lipoprotein</keyword>
<dbReference type="GO" id="GO:0046930">
    <property type="term" value="C:pore complex"/>
    <property type="evidence" value="ECO:0007669"/>
    <property type="project" value="UniProtKB-KW"/>
</dbReference>
<accession>A0A370X072</accession>
<comment type="subcellular location">
    <subcellularLocation>
        <location evidence="1">Cell outer membrane</location>
        <topology evidence="1">Multi-pass membrane protein</topology>
    </subcellularLocation>
</comment>
<dbReference type="Gene3D" id="3.30.1950.10">
    <property type="entry name" value="wza like domain"/>
    <property type="match status" value="1"/>
</dbReference>
<dbReference type="OrthoDB" id="9808421at2"/>
<dbReference type="RefSeq" id="WP_115495531.1">
    <property type="nucleotide sequence ID" value="NZ_QRBE01000005.1"/>
</dbReference>
<feature type="domain" description="Polysaccharide export protein N-terminal" evidence="15">
    <location>
        <begin position="74"/>
        <end position="161"/>
    </location>
</feature>
<keyword evidence="18" id="KW-1185">Reference proteome</keyword>
<evidence type="ECO:0000256" key="13">
    <source>
        <dbReference type="ARBA" id="ARBA00023237"/>
    </source>
</evidence>
<dbReference type="Pfam" id="PF22461">
    <property type="entry name" value="SLBB_2"/>
    <property type="match status" value="2"/>
</dbReference>
<organism evidence="17 18">
    <name type="scientific">Dyella monticola</name>
    <dbReference type="NCBI Taxonomy" id="1927958"/>
    <lineage>
        <taxon>Bacteria</taxon>
        <taxon>Pseudomonadati</taxon>
        <taxon>Pseudomonadota</taxon>
        <taxon>Gammaproteobacteria</taxon>
        <taxon>Lysobacterales</taxon>
        <taxon>Rhodanobacteraceae</taxon>
        <taxon>Dyella</taxon>
    </lineage>
</organism>
<evidence type="ECO:0000259" key="16">
    <source>
        <dbReference type="Pfam" id="PF22461"/>
    </source>
</evidence>
<feature type="domain" description="SLBB" evidence="16">
    <location>
        <begin position="167"/>
        <end position="245"/>
    </location>
</feature>
<gene>
    <name evidence="17" type="ORF">DWU98_10560</name>
</gene>
<feature type="domain" description="SLBB" evidence="16">
    <location>
        <begin position="253"/>
        <end position="335"/>
    </location>
</feature>
<dbReference type="GO" id="GO:0009279">
    <property type="term" value="C:cell outer membrane"/>
    <property type="evidence" value="ECO:0007669"/>
    <property type="project" value="UniProtKB-SubCell"/>
</dbReference>
<evidence type="ECO:0000256" key="5">
    <source>
        <dbReference type="ARBA" id="ARBA00022597"/>
    </source>
</evidence>
<dbReference type="InterPro" id="IPR049712">
    <property type="entry name" value="Poly_export"/>
</dbReference>
<evidence type="ECO:0000256" key="14">
    <source>
        <dbReference type="ARBA" id="ARBA00023288"/>
    </source>
</evidence>
<sequence>MNVLPLTCLKQSGRRWMALAGTLWLGGCAIAPGMHAPSTHEAPSITLITPALIAAQEPKEDPQIAALLSTFSVTNGEYRIGPADILAIGVVQHPELVPPDAPPARDGTDQPFGFVVDATGYLNYPYVGGVEAAGKTVEQVRAELTRRLVQYIREPQVAVRVIGFRSKRVYVDGAVRLAGSQDITDVPMTLALALARSGGIATSSDASKITITRGGHVYPVDLHALVRVGHGAEGIHLRDGDRVHVAESADNPVFVAGEVGQAHAVPMHDGALTLGDALALSGSVSQIGSNPRGIYVVRVQDIHAAPQVYRLDASSPTGLALAGRFQLQARDLVYVQTAGLMRWNRITSLLLSSTLSTYNLQRAASGQ</sequence>
<dbReference type="GO" id="GO:0006811">
    <property type="term" value="P:monoatomic ion transport"/>
    <property type="evidence" value="ECO:0007669"/>
    <property type="project" value="UniProtKB-KW"/>
</dbReference>
<evidence type="ECO:0000256" key="11">
    <source>
        <dbReference type="ARBA" id="ARBA00023136"/>
    </source>
</evidence>
<keyword evidence="11" id="KW-0472">Membrane</keyword>
<keyword evidence="6" id="KW-0812">Transmembrane</keyword>
<dbReference type="Gene3D" id="3.10.560.10">
    <property type="entry name" value="Outer membrane lipoprotein wza domain like"/>
    <property type="match status" value="2"/>
</dbReference>
<dbReference type="EMBL" id="QRBE01000005">
    <property type="protein sequence ID" value="RDS81661.1"/>
    <property type="molecule type" value="Genomic_DNA"/>
</dbReference>
<dbReference type="Pfam" id="PF02563">
    <property type="entry name" value="Poly_export"/>
    <property type="match status" value="1"/>
</dbReference>
<evidence type="ECO:0000256" key="9">
    <source>
        <dbReference type="ARBA" id="ARBA00023065"/>
    </source>
</evidence>
<evidence type="ECO:0000256" key="3">
    <source>
        <dbReference type="ARBA" id="ARBA00022448"/>
    </source>
</evidence>
<dbReference type="GO" id="GO:0015159">
    <property type="term" value="F:polysaccharide transmembrane transporter activity"/>
    <property type="evidence" value="ECO:0007669"/>
    <property type="project" value="InterPro"/>
</dbReference>
<keyword evidence="7" id="KW-0732">Signal</keyword>
<evidence type="ECO:0000256" key="6">
    <source>
        <dbReference type="ARBA" id="ARBA00022692"/>
    </source>
</evidence>
<evidence type="ECO:0000256" key="4">
    <source>
        <dbReference type="ARBA" id="ARBA00022452"/>
    </source>
</evidence>
<comment type="similarity">
    <text evidence="2">Belongs to the BexD/CtrA/VexA family.</text>
</comment>
<dbReference type="PANTHER" id="PTHR33619:SF3">
    <property type="entry name" value="POLYSACCHARIDE EXPORT PROTEIN GFCE-RELATED"/>
    <property type="match status" value="1"/>
</dbReference>
<protein>
    <submittedName>
        <fullName evidence="17">Uncharacterized protein</fullName>
    </submittedName>
</protein>
<evidence type="ECO:0000313" key="18">
    <source>
        <dbReference type="Proteomes" id="UP000254258"/>
    </source>
</evidence>
<reference evidence="17 18" key="1">
    <citation type="submission" date="2018-07" db="EMBL/GenBank/DDBJ databases">
        <title>Dyella monticola sp. nov. and Dyella psychrodurans sp. nov. isolated from monsoon evergreen broad-leaved forest soil of Dinghu Mountain, China.</title>
        <authorList>
            <person name="Gao Z."/>
            <person name="Qiu L."/>
        </authorList>
    </citation>
    <scope>NUCLEOTIDE SEQUENCE [LARGE SCALE GENOMIC DNA]</scope>
    <source>
        <strain evidence="17 18">4G-K06</strain>
    </source>
</reference>
<keyword evidence="4" id="KW-1134">Transmembrane beta strand</keyword>
<keyword evidence="13" id="KW-0998">Cell outer membrane</keyword>
<comment type="caution">
    <text evidence="17">The sequence shown here is derived from an EMBL/GenBank/DDBJ whole genome shotgun (WGS) entry which is preliminary data.</text>
</comment>
<evidence type="ECO:0000256" key="8">
    <source>
        <dbReference type="ARBA" id="ARBA00023047"/>
    </source>
</evidence>
<dbReference type="AlphaFoldDB" id="A0A370X072"/>
<keyword evidence="8" id="KW-0625">Polysaccharide transport</keyword>
<dbReference type="GO" id="GO:0015288">
    <property type="term" value="F:porin activity"/>
    <property type="evidence" value="ECO:0007669"/>
    <property type="project" value="UniProtKB-KW"/>
</dbReference>
<evidence type="ECO:0000256" key="7">
    <source>
        <dbReference type="ARBA" id="ARBA00022729"/>
    </source>
</evidence>
<keyword evidence="3" id="KW-0813">Transport</keyword>